<keyword evidence="4" id="KW-1185">Reference proteome</keyword>
<name>A0ABV9D607_9MICO</name>
<dbReference type="EMBL" id="JBHSGF010000002">
    <property type="protein sequence ID" value="MFC4554192.1"/>
    <property type="molecule type" value="Genomic_DNA"/>
</dbReference>
<dbReference type="SUPFAM" id="SSF50891">
    <property type="entry name" value="Cyclophilin-like"/>
    <property type="match status" value="1"/>
</dbReference>
<gene>
    <name evidence="3" type="ORF">ACFO3F_02935</name>
</gene>
<evidence type="ECO:0000259" key="2">
    <source>
        <dbReference type="Pfam" id="PF19200"/>
    </source>
</evidence>
<dbReference type="InterPro" id="IPR043797">
    <property type="entry name" value="MupG_N"/>
</dbReference>
<comment type="caution">
    <text evidence="3">The sequence shown here is derived from an EMBL/GenBank/DDBJ whole genome shotgun (WGS) entry which is preliminary data.</text>
</comment>
<dbReference type="InterPro" id="IPR017853">
    <property type="entry name" value="GH"/>
</dbReference>
<dbReference type="PANTHER" id="PTHR38435">
    <property type="match status" value="1"/>
</dbReference>
<dbReference type="PANTHER" id="PTHR38435:SF2">
    <property type="entry name" value="DUF871 DOMAIN-CONTAINING PROTEIN"/>
    <property type="match status" value="1"/>
</dbReference>
<evidence type="ECO:0000313" key="4">
    <source>
        <dbReference type="Proteomes" id="UP001595955"/>
    </source>
</evidence>
<evidence type="ECO:0000259" key="1">
    <source>
        <dbReference type="Pfam" id="PF05913"/>
    </source>
</evidence>
<dbReference type="Gene3D" id="2.40.100.10">
    <property type="entry name" value="Cyclophilin-like"/>
    <property type="match status" value="1"/>
</dbReference>
<feature type="domain" description="6-phospho-N-acetylmuramidase N-terminal" evidence="2">
    <location>
        <begin position="10"/>
        <end position="233"/>
    </location>
</feature>
<dbReference type="InterPro" id="IPR013785">
    <property type="entry name" value="Aldolase_TIM"/>
</dbReference>
<evidence type="ECO:0000313" key="3">
    <source>
        <dbReference type="EMBL" id="MFC4554192.1"/>
    </source>
</evidence>
<feature type="domain" description="6-phospho-N-acetylmuramidase C-terminal" evidence="1">
    <location>
        <begin position="245"/>
        <end position="356"/>
    </location>
</feature>
<sequence>MPDARTRQYGVSAYFRHLDVAEEVCAAAREDGFSYLFGSLHVPEEPEGDFGARMRRVGELAQRSGLKLVVDISGPSLESVGLDVDTAGAMRDWGVHALRVDYGISMADIVRLSHAIPVWFNASTATRGDFETLVEMGMRTDEVGISHNFFPKPWTGLDDAFVAEQTAMFHEFGFAVQAFVPGDGVLRIPVGHGLPTLERHRDLHPVAAALDLHALGVDDVFVGDPSLSERTRRAWRAFVVEDVVELEVRLTADVPAAVREQLRRVDRNRTDAAAAMVRLESARGALADATIPATGARARPAGSVTVDNDGAGRYKGEIALQKVDIPADPTVNVVGHVVEEDRALLERIGPGRRVRLRLTDA</sequence>
<organism evidence="3 4">
    <name type="scientific">Georgenia faecalis</name>
    <dbReference type="NCBI Taxonomy" id="2483799"/>
    <lineage>
        <taxon>Bacteria</taxon>
        <taxon>Bacillati</taxon>
        <taxon>Actinomycetota</taxon>
        <taxon>Actinomycetes</taxon>
        <taxon>Micrococcales</taxon>
        <taxon>Bogoriellaceae</taxon>
        <taxon>Georgenia</taxon>
    </lineage>
</organism>
<dbReference type="Proteomes" id="UP001595955">
    <property type="component" value="Unassembled WGS sequence"/>
</dbReference>
<proteinExistence type="predicted"/>
<protein>
    <submittedName>
        <fullName evidence="3">DUF871 domain-containing protein</fullName>
    </submittedName>
</protein>
<dbReference type="RefSeq" id="WP_122824736.1">
    <property type="nucleotide sequence ID" value="NZ_CP033325.1"/>
</dbReference>
<dbReference type="Gene3D" id="3.20.20.70">
    <property type="entry name" value="Aldolase class I"/>
    <property type="match status" value="1"/>
</dbReference>
<dbReference type="SUPFAM" id="SSF51445">
    <property type="entry name" value="(Trans)glycosidases"/>
    <property type="match status" value="1"/>
</dbReference>
<dbReference type="Pfam" id="PF19200">
    <property type="entry name" value="MupG_N"/>
    <property type="match status" value="1"/>
</dbReference>
<dbReference type="InterPro" id="IPR008589">
    <property type="entry name" value="MupG"/>
</dbReference>
<dbReference type="InterPro" id="IPR029000">
    <property type="entry name" value="Cyclophilin-like_dom_sf"/>
</dbReference>
<dbReference type="Pfam" id="PF05913">
    <property type="entry name" value="MupG_C"/>
    <property type="match status" value="1"/>
</dbReference>
<accession>A0ABV9D607</accession>
<reference evidence="4" key="1">
    <citation type="journal article" date="2019" name="Int. J. Syst. Evol. Microbiol.">
        <title>The Global Catalogue of Microorganisms (GCM) 10K type strain sequencing project: providing services to taxonomists for standard genome sequencing and annotation.</title>
        <authorList>
            <consortium name="The Broad Institute Genomics Platform"/>
            <consortium name="The Broad Institute Genome Sequencing Center for Infectious Disease"/>
            <person name="Wu L."/>
            <person name="Ma J."/>
        </authorList>
    </citation>
    <scope>NUCLEOTIDE SEQUENCE [LARGE SCALE GENOMIC DNA]</scope>
    <source>
        <strain evidence="4">JCM 3369</strain>
    </source>
</reference>
<dbReference type="InterPro" id="IPR043894">
    <property type="entry name" value="MupG_C"/>
</dbReference>